<feature type="region of interest" description="Disordered" evidence="2">
    <location>
        <begin position="46"/>
        <end position="65"/>
    </location>
</feature>
<dbReference type="AlphaFoldDB" id="A0A2H6K761"/>
<comment type="caution">
    <text evidence="3">The sequence shown here is derived from an EMBL/GenBank/DDBJ whole genome shotgun (WGS) entry which is preliminary data.</text>
</comment>
<dbReference type="GO" id="GO:0051301">
    <property type="term" value="P:cell division"/>
    <property type="evidence" value="ECO:0007669"/>
    <property type="project" value="UniProtKB-KW"/>
</dbReference>
<protein>
    <submittedName>
        <fullName evidence="3">Cell division cycle 123</fullName>
    </submittedName>
</protein>
<gene>
    <name evidence="3" type="ORF">BOVATA_003230</name>
</gene>
<dbReference type="InterPro" id="IPR009772">
    <property type="entry name" value="CDC123"/>
</dbReference>
<keyword evidence="3" id="KW-0132">Cell division</keyword>
<keyword evidence="4" id="KW-1185">Reference proteome</keyword>
<dbReference type="PANTHER" id="PTHR15323:SF6">
    <property type="entry name" value="CELL DIVISION CYCLE PROTEIN 123 HOMOLOG"/>
    <property type="match status" value="1"/>
</dbReference>
<dbReference type="VEuPathDB" id="PiroplasmaDB:BOVATA_003230"/>
<reference evidence="3 4" key="1">
    <citation type="journal article" date="2017" name="BMC Genomics">
        <title>Whole-genome assembly of Babesia ovata and comparative genomics between closely related pathogens.</title>
        <authorList>
            <person name="Yamagishi J."/>
            <person name="Asada M."/>
            <person name="Hakimi H."/>
            <person name="Tanaka T.Q."/>
            <person name="Sugimoto C."/>
            <person name="Kawazu S."/>
        </authorList>
    </citation>
    <scope>NUCLEOTIDE SEQUENCE [LARGE SCALE GENOMIC DNA]</scope>
    <source>
        <strain evidence="3 4">Miyake</strain>
    </source>
</reference>
<dbReference type="EMBL" id="BDSA01000001">
    <property type="protein sequence ID" value="GBE58830.1"/>
    <property type="molecule type" value="Genomic_DNA"/>
</dbReference>
<keyword evidence="3" id="KW-0131">Cell cycle</keyword>
<dbReference type="Proteomes" id="UP000236319">
    <property type="component" value="Unassembled WGS sequence"/>
</dbReference>
<comment type="similarity">
    <text evidence="1">Belongs to the CDC123 family.</text>
</comment>
<name>A0A2H6K761_9APIC</name>
<sequence>MTETLRVDHPLRANFITDLWRCLGGHLRVKTSRGVTVESTRLSNILEEAESTSPSSSATSNGSATTKSNAFITDRLSGDARFLLFAGGLARPVKGVQAVEGLHISLVRANITYDNEDGILEVVPTEATKLPPCPADVTAWNHYSTYTEGIEYGSFTVESHCSEHMTRLLSEYAFNEGNGNTMSAPQIGPLDAVLYVLWHWASESTNKAAISHLSTINEDVANCFSHENVKRHFGSMLIPQSHHILEGPLLDYLKSDNMSMPPCIDQITYNDVESGSDFDGYESMSDSDTNYDWSAVEPFVETLKALIAKYQSVVPSINGVFLDDALWVANMNIECTSPREVLLLLKSSTCWQELVGSKGYLTIYPGIYFRGRLQLRCFVFKNELVCVEQIFVNENFGFLAKDAQSLVGSLKSYSPRIMEVLNKAGVQSAIFDVTVSTKNGEIEMLNIYRFGSLPNGLLQLEDIYHFYYTGKSDGLKPPELADMAVVDGVLVVFVGANSSRLNKHAWCPKDIGNLSFNTHEDLIDYLRFQTQEM</sequence>
<proteinExistence type="inferred from homology"/>
<dbReference type="RefSeq" id="XP_028865073.1">
    <property type="nucleotide sequence ID" value="XM_029009240.1"/>
</dbReference>
<dbReference type="PANTHER" id="PTHR15323">
    <property type="entry name" value="D123 PROTEIN"/>
    <property type="match status" value="1"/>
</dbReference>
<evidence type="ECO:0000256" key="1">
    <source>
        <dbReference type="ARBA" id="ARBA00011047"/>
    </source>
</evidence>
<evidence type="ECO:0000313" key="4">
    <source>
        <dbReference type="Proteomes" id="UP000236319"/>
    </source>
</evidence>
<dbReference type="OrthoDB" id="360540at2759"/>
<feature type="compositionally biased region" description="Low complexity" evidence="2">
    <location>
        <begin position="51"/>
        <end position="65"/>
    </location>
</feature>
<accession>A0A2H6K761</accession>
<dbReference type="GO" id="GO:0005737">
    <property type="term" value="C:cytoplasm"/>
    <property type="evidence" value="ECO:0007669"/>
    <property type="project" value="TreeGrafter"/>
</dbReference>
<evidence type="ECO:0000256" key="2">
    <source>
        <dbReference type="SAM" id="MobiDB-lite"/>
    </source>
</evidence>
<evidence type="ECO:0000313" key="3">
    <source>
        <dbReference type="EMBL" id="GBE58830.1"/>
    </source>
</evidence>
<organism evidence="3 4">
    <name type="scientific">Babesia ovata</name>
    <dbReference type="NCBI Taxonomy" id="189622"/>
    <lineage>
        <taxon>Eukaryota</taxon>
        <taxon>Sar</taxon>
        <taxon>Alveolata</taxon>
        <taxon>Apicomplexa</taxon>
        <taxon>Aconoidasida</taxon>
        <taxon>Piroplasmida</taxon>
        <taxon>Babesiidae</taxon>
        <taxon>Babesia</taxon>
    </lineage>
</organism>
<dbReference type="Pfam" id="PF07065">
    <property type="entry name" value="D123"/>
    <property type="match status" value="1"/>
</dbReference>
<dbReference type="GeneID" id="39872600"/>